<dbReference type="Gene3D" id="4.10.520.10">
    <property type="entry name" value="IHF-like DNA-binding proteins"/>
    <property type="match status" value="1"/>
</dbReference>
<evidence type="ECO:0000256" key="6">
    <source>
        <dbReference type="SAM" id="MobiDB-lite"/>
    </source>
</evidence>
<evidence type="ECO:0000313" key="7">
    <source>
        <dbReference type="EMBL" id="MBB6251666.1"/>
    </source>
</evidence>
<evidence type="ECO:0000256" key="5">
    <source>
        <dbReference type="RuleBase" id="RU003939"/>
    </source>
</evidence>
<dbReference type="GO" id="GO:0003677">
    <property type="term" value="F:DNA binding"/>
    <property type="evidence" value="ECO:0007669"/>
    <property type="project" value="UniProtKB-KW"/>
</dbReference>
<name>A0A7X0AYH9_9PROT</name>
<dbReference type="PROSITE" id="PS00045">
    <property type="entry name" value="HISTONE_LIKE"/>
    <property type="match status" value="1"/>
</dbReference>
<dbReference type="GO" id="GO:0005829">
    <property type="term" value="C:cytosol"/>
    <property type="evidence" value="ECO:0007669"/>
    <property type="project" value="TreeGrafter"/>
</dbReference>
<dbReference type="EMBL" id="JACIIZ010000005">
    <property type="protein sequence ID" value="MBB6251666.1"/>
    <property type="molecule type" value="Genomic_DNA"/>
</dbReference>
<dbReference type="PRINTS" id="PR01727">
    <property type="entry name" value="DNABINDINGHU"/>
</dbReference>
<sequence>MNKNDLVAAVAASAELSKADANKAVDAVFDGITEALKKGDEVRLVGFGTFAVAERAASEGRNPRTGEAISIAASKQPKFKPGKGLKDALN</sequence>
<evidence type="ECO:0000256" key="3">
    <source>
        <dbReference type="ARBA" id="ARBA00023067"/>
    </source>
</evidence>
<accession>A0A7X0AYH9</accession>
<proteinExistence type="inferred from homology"/>
<dbReference type="PANTHER" id="PTHR33175:SF3">
    <property type="entry name" value="DNA-BINDING PROTEIN HU-BETA"/>
    <property type="match status" value="1"/>
</dbReference>
<dbReference type="PANTHER" id="PTHR33175">
    <property type="entry name" value="DNA-BINDING PROTEIN HU"/>
    <property type="match status" value="1"/>
</dbReference>
<reference evidence="7 8" key="1">
    <citation type="submission" date="2020-08" db="EMBL/GenBank/DDBJ databases">
        <title>Genomic Encyclopedia of Type Strains, Phase IV (KMG-IV): sequencing the most valuable type-strain genomes for metagenomic binning, comparative biology and taxonomic classification.</title>
        <authorList>
            <person name="Goeker M."/>
        </authorList>
    </citation>
    <scope>NUCLEOTIDE SEQUENCE [LARGE SCALE GENOMIC DNA]</scope>
    <source>
        <strain evidence="7 8">DSM 22198</strain>
    </source>
</reference>
<dbReference type="Pfam" id="PF00216">
    <property type="entry name" value="Bac_DNA_binding"/>
    <property type="match status" value="1"/>
</dbReference>
<comment type="caution">
    <text evidence="7">The sequence shown here is derived from an EMBL/GenBank/DDBJ whole genome shotgun (WGS) entry which is preliminary data.</text>
</comment>
<evidence type="ECO:0000313" key="8">
    <source>
        <dbReference type="Proteomes" id="UP000539175"/>
    </source>
</evidence>
<comment type="function">
    <text evidence="1">Histone-like DNA-binding protein which is capable of wrapping DNA to stabilize it, and thus to prevent its denaturation under extreme environmental conditions.</text>
</comment>
<evidence type="ECO:0000256" key="2">
    <source>
        <dbReference type="ARBA" id="ARBA00010529"/>
    </source>
</evidence>
<dbReference type="GO" id="GO:0030261">
    <property type="term" value="P:chromosome condensation"/>
    <property type="evidence" value="ECO:0007669"/>
    <property type="project" value="UniProtKB-KW"/>
</dbReference>
<keyword evidence="4 7" id="KW-0238">DNA-binding</keyword>
<feature type="region of interest" description="Disordered" evidence="6">
    <location>
        <begin position="57"/>
        <end position="90"/>
    </location>
</feature>
<dbReference type="InterPro" id="IPR000119">
    <property type="entry name" value="Hist_DNA-bd"/>
</dbReference>
<protein>
    <submittedName>
        <fullName evidence="7">DNA-binding protein HU-beta</fullName>
    </submittedName>
</protein>
<dbReference type="CDD" id="cd13831">
    <property type="entry name" value="HU"/>
    <property type="match status" value="1"/>
</dbReference>
<evidence type="ECO:0000256" key="4">
    <source>
        <dbReference type="ARBA" id="ARBA00023125"/>
    </source>
</evidence>
<keyword evidence="8" id="KW-1185">Reference proteome</keyword>
<evidence type="ECO:0000256" key="1">
    <source>
        <dbReference type="ARBA" id="ARBA00003819"/>
    </source>
</evidence>
<gene>
    <name evidence="7" type="ORF">FHS74_002217</name>
</gene>
<dbReference type="InterPro" id="IPR020816">
    <property type="entry name" value="Histone-like_DNA-bd_CS"/>
</dbReference>
<dbReference type="AlphaFoldDB" id="A0A7X0AYH9"/>
<dbReference type="SMART" id="SM00411">
    <property type="entry name" value="BHL"/>
    <property type="match status" value="1"/>
</dbReference>
<dbReference type="GO" id="GO:1990178">
    <property type="term" value="C:HU-DNA complex"/>
    <property type="evidence" value="ECO:0007669"/>
    <property type="project" value="UniProtKB-ARBA"/>
</dbReference>
<dbReference type="RefSeq" id="WP_044564076.1">
    <property type="nucleotide sequence ID" value="NZ_JACIIZ010000005.1"/>
</dbReference>
<comment type="similarity">
    <text evidence="2 5">Belongs to the bacterial histone-like protein family.</text>
</comment>
<dbReference type="SUPFAM" id="SSF47729">
    <property type="entry name" value="IHF-like DNA-binding proteins"/>
    <property type="match status" value="1"/>
</dbReference>
<dbReference type="GO" id="GO:0042802">
    <property type="term" value="F:identical protein binding"/>
    <property type="evidence" value="ECO:0007669"/>
    <property type="project" value="UniProtKB-ARBA"/>
</dbReference>
<keyword evidence="3" id="KW-0226">DNA condensation</keyword>
<dbReference type="GO" id="GO:0006270">
    <property type="term" value="P:DNA replication initiation"/>
    <property type="evidence" value="ECO:0007669"/>
    <property type="project" value="UniProtKB-ARBA"/>
</dbReference>
<dbReference type="InterPro" id="IPR010992">
    <property type="entry name" value="IHF-like_DNA-bd_dom_sf"/>
</dbReference>
<dbReference type="GO" id="GO:0006351">
    <property type="term" value="P:DNA-templated transcription"/>
    <property type="evidence" value="ECO:0007669"/>
    <property type="project" value="UniProtKB-ARBA"/>
</dbReference>
<dbReference type="GO" id="GO:0030527">
    <property type="term" value="F:structural constituent of chromatin"/>
    <property type="evidence" value="ECO:0007669"/>
    <property type="project" value="InterPro"/>
</dbReference>
<dbReference type="GO" id="GO:1990103">
    <property type="term" value="C:DnaA-HU complex"/>
    <property type="evidence" value="ECO:0007669"/>
    <property type="project" value="UniProtKB-ARBA"/>
</dbReference>
<dbReference type="Proteomes" id="UP000539175">
    <property type="component" value="Unassembled WGS sequence"/>
</dbReference>
<dbReference type="FunFam" id="4.10.520.10:FF:000001">
    <property type="entry name" value="DNA-binding protein HU"/>
    <property type="match status" value="1"/>
</dbReference>
<organism evidence="7 8">
    <name type="scientific">Nitrospirillum iridis</name>
    <dbReference type="NCBI Taxonomy" id="765888"/>
    <lineage>
        <taxon>Bacteria</taxon>
        <taxon>Pseudomonadati</taxon>
        <taxon>Pseudomonadota</taxon>
        <taxon>Alphaproteobacteria</taxon>
        <taxon>Rhodospirillales</taxon>
        <taxon>Azospirillaceae</taxon>
        <taxon>Nitrospirillum</taxon>
    </lineage>
</organism>